<keyword evidence="2 4" id="KW-0238">DNA-binding</keyword>
<dbReference type="EMBL" id="JBHSXX010000001">
    <property type="protein sequence ID" value="MFC6870685.1"/>
    <property type="molecule type" value="Genomic_DNA"/>
</dbReference>
<evidence type="ECO:0000256" key="4">
    <source>
        <dbReference type="PROSITE-ProRule" id="PRU00335"/>
    </source>
</evidence>
<keyword evidence="1" id="KW-0805">Transcription regulation</keyword>
<reference evidence="7" key="1">
    <citation type="journal article" date="2019" name="Int. J. Syst. Evol. Microbiol.">
        <title>The Global Catalogue of Microorganisms (GCM) 10K type strain sequencing project: providing services to taxonomists for standard genome sequencing and annotation.</title>
        <authorList>
            <consortium name="The Broad Institute Genomics Platform"/>
            <consortium name="The Broad Institute Genome Sequencing Center for Infectious Disease"/>
            <person name="Wu L."/>
            <person name="Ma J."/>
        </authorList>
    </citation>
    <scope>NUCLEOTIDE SEQUENCE [LARGE SCALE GENOMIC DNA]</scope>
    <source>
        <strain evidence="7">KCTC 32255</strain>
    </source>
</reference>
<dbReference type="InterPro" id="IPR009057">
    <property type="entry name" value="Homeodomain-like_sf"/>
</dbReference>
<evidence type="ECO:0000256" key="2">
    <source>
        <dbReference type="ARBA" id="ARBA00023125"/>
    </source>
</evidence>
<dbReference type="RefSeq" id="WP_345405042.1">
    <property type="nucleotide sequence ID" value="NZ_BAABLA010000119.1"/>
</dbReference>
<keyword evidence="3" id="KW-0804">Transcription</keyword>
<dbReference type="InterPro" id="IPR036271">
    <property type="entry name" value="Tet_transcr_reg_TetR-rel_C_sf"/>
</dbReference>
<dbReference type="Pfam" id="PF00440">
    <property type="entry name" value="TetR_N"/>
    <property type="match status" value="1"/>
</dbReference>
<name>A0ABW2C5Q4_9PSEU</name>
<evidence type="ECO:0000259" key="5">
    <source>
        <dbReference type="PROSITE" id="PS50977"/>
    </source>
</evidence>
<dbReference type="Pfam" id="PF13305">
    <property type="entry name" value="TetR_C_33"/>
    <property type="match status" value="1"/>
</dbReference>
<evidence type="ECO:0000256" key="1">
    <source>
        <dbReference type="ARBA" id="ARBA00023015"/>
    </source>
</evidence>
<protein>
    <submittedName>
        <fullName evidence="6">WHG domain-containing protein</fullName>
    </submittedName>
</protein>
<dbReference type="SUPFAM" id="SSF46689">
    <property type="entry name" value="Homeodomain-like"/>
    <property type="match status" value="1"/>
</dbReference>
<dbReference type="InterPro" id="IPR001647">
    <property type="entry name" value="HTH_TetR"/>
</dbReference>
<accession>A0ABW2C5Q4</accession>
<dbReference type="InterPro" id="IPR025996">
    <property type="entry name" value="MT1864/Rv1816-like_C"/>
</dbReference>
<dbReference type="SUPFAM" id="SSF48498">
    <property type="entry name" value="Tetracyclin repressor-like, C-terminal domain"/>
    <property type="match status" value="1"/>
</dbReference>
<comment type="caution">
    <text evidence="6">The sequence shown here is derived from an EMBL/GenBank/DDBJ whole genome shotgun (WGS) entry which is preliminary data.</text>
</comment>
<sequence>MSEATRQGGVRDRLLAAAVEKLEASGPESLQARPLAAEIGASTMAVYTHFGGMPQLLDEVTREGFARFDAQLACVERSDDTIADLLALGIAYRQFALENPQLYRLMFGLTTPGTRRAKERDLTTEGSPTSVSEGISAFNHLVDAVTRAAESGRIVAEDPVAVAGQIWSATHGYVLLEIAGVFGHEGHGLVRTLQPLIINLLVGLGDDRADVEASLARALDAV</sequence>
<gene>
    <name evidence="6" type="ORF">ACFQGD_26495</name>
</gene>
<evidence type="ECO:0000313" key="7">
    <source>
        <dbReference type="Proteomes" id="UP001596337"/>
    </source>
</evidence>
<feature type="domain" description="HTH tetR-type" evidence="5">
    <location>
        <begin position="8"/>
        <end position="68"/>
    </location>
</feature>
<dbReference type="Gene3D" id="1.10.357.10">
    <property type="entry name" value="Tetracycline Repressor, domain 2"/>
    <property type="match status" value="1"/>
</dbReference>
<evidence type="ECO:0000256" key="3">
    <source>
        <dbReference type="ARBA" id="ARBA00023163"/>
    </source>
</evidence>
<organism evidence="6 7">
    <name type="scientific">Haloechinothrix salitolerans</name>
    <dbReference type="NCBI Taxonomy" id="926830"/>
    <lineage>
        <taxon>Bacteria</taxon>
        <taxon>Bacillati</taxon>
        <taxon>Actinomycetota</taxon>
        <taxon>Actinomycetes</taxon>
        <taxon>Pseudonocardiales</taxon>
        <taxon>Pseudonocardiaceae</taxon>
        <taxon>Haloechinothrix</taxon>
    </lineage>
</organism>
<dbReference type="Proteomes" id="UP001596337">
    <property type="component" value="Unassembled WGS sequence"/>
</dbReference>
<dbReference type="PROSITE" id="PS50977">
    <property type="entry name" value="HTH_TETR_2"/>
    <property type="match status" value="1"/>
</dbReference>
<evidence type="ECO:0000313" key="6">
    <source>
        <dbReference type="EMBL" id="MFC6870685.1"/>
    </source>
</evidence>
<proteinExistence type="predicted"/>
<keyword evidence="7" id="KW-1185">Reference proteome</keyword>
<feature type="DNA-binding region" description="H-T-H motif" evidence="4">
    <location>
        <begin position="31"/>
        <end position="50"/>
    </location>
</feature>